<dbReference type="SUPFAM" id="SSF47005">
    <property type="entry name" value="Peripheral subunit-binding domain of 2-oxo acid dehydrogenase complex"/>
    <property type="match status" value="1"/>
</dbReference>
<keyword evidence="4 6" id="KW-0450">Lipoyl</keyword>
<dbReference type="SUPFAM" id="SSF52777">
    <property type="entry name" value="CoA-dependent acyltransferases"/>
    <property type="match status" value="1"/>
</dbReference>
<keyword evidence="11" id="KW-1185">Reference proteome</keyword>
<evidence type="ECO:0000256" key="5">
    <source>
        <dbReference type="ARBA" id="ARBA00023315"/>
    </source>
</evidence>
<dbReference type="InterPro" id="IPR036625">
    <property type="entry name" value="E3-bd_dom_sf"/>
</dbReference>
<sequence>MAKFEYRFPELGEGLHEGEIIKMHIKPGDKVTDDDIIMEVQNDKAVVEVPCPVNGTVLEVFAKDGQVCHMGEVVAVIDAEGDIPEQAMPEEEAKEEAAPAQGGAAEAPKAEGAAAAPNHDVLATPSVRKLARDLGVNIGEVPATGKNGKITREDVEAFANGGAPAAKPEAAAPKAAEAKSAPAAAAASGRDAEEERTPFKGIRKAISNAMVKSAYTAPHVTIMDEVEVGDLVAFRTRLKPMMEKKGTKVTYLPFIVKALVAACRQFPAMNAMIDEENQEIVYKKYYNIGIATDTDNGLIVPVIKDADRRSIWMIADDIKDLATRGRDGKLGPNELKGSTITITNIGSAGGMFFTPIINYPEVAILGTGRISEKAVVKNGEIVVAPVMALSLSFDHRLIDGATAQNFMNYIKQLLANPELLVMEV</sequence>
<dbReference type="EMBL" id="JAMDLW010000019">
    <property type="protein sequence ID" value="MCY9520857.1"/>
    <property type="molecule type" value="Genomic_DNA"/>
</dbReference>
<evidence type="ECO:0000259" key="8">
    <source>
        <dbReference type="PROSITE" id="PS50968"/>
    </source>
</evidence>
<dbReference type="Proteomes" id="UP001207626">
    <property type="component" value="Unassembled WGS sequence"/>
</dbReference>
<dbReference type="Pfam" id="PF00198">
    <property type="entry name" value="2-oxoacid_dh"/>
    <property type="match status" value="1"/>
</dbReference>
<evidence type="ECO:0000256" key="1">
    <source>
        <dbReference type="ARBA" id="ARBA00001938"/>
    </source>
</evidence>
<feature type="domain" description="Lipoyl-binding" evidence="8">
    <location>
        <begin position="3"/>
        <end position="78"/>
    </location>
</feature>
<accession>A0ABT4DU22</accession>
<dbReference type="SUPFAM" id="SSF51230">
    <property type="entry name" value="Single hybrid motif"/>
    <property type="match status" value="1"/>
</dbReference>
<proteinExistence type="inferred from homology"/>
<dbReference type="InterPro" id="IPR004167">
    <property type="entry name" value="PSBD"/>
</dbReference>
<reference evidence="10 11" key="1">
    <citation type="submission" date="2022-05" db="EMBL/GenBank/DDBJ databases">
        <title>Genome Sequencing of Bee-Associated Microbes.</title>
        <authorList>
            <person name="Dunlap C."/>
        </authorList>
    </citation>
    <scope>NUCLEOTIDE SEQUENCE [LARGE SCALE GENOMIC DNA]</scope>
    <source>
        <strain evidence="10 11">NRRL NRS-1438</strain>
    </source>
</reference>
<dbReference type="CDD" id="cd06849">
    <property type="entry name" value="lipoyl_domain"/>
    <property type="match status" value="1"/>
</dbReference>
<feature type="compositionally biased region" description="Low complexity" evidence="7">
    <location>
        <begin position="163"/>
        <end position="188"/>
    </location>
</feature>
<comment type="cofactor">
    <cofactor evidence="1 6">
        <name>(R)-lipoate</name>
        <dbReference type="ChEBI" id="CHEBI:83088"/>
    </cofactor>
</comment>
<dbReference type="EC" id="2.3.1.-" evidence="6"/>
<protein>
    <recommendedName>
        <fullName evidence="6">Dihydrolipoamide acetyltransferase component of pyruvate dehydrogenase complex</fullName>
        <ecNumber evidence="6">2.3.1.-</ecNumber>
    </recommendedName>
</protein>
<dbReference type="Gene3D" id="3.30.559.10">
    <property type="entry name" value="Chloramphenicol acetyltransferase-like domain"/>
    <property type="match status" value="1"/>
</dbReference>
<dbReference type="PANTHER" id="PTHR43178:SF5">
    <property type="entry name" value="LIPOAMIDE ACYLTRANSFERASE COMPONENT OF BRANCHED-CHAIN ALPHA-KETO ACID DEHYDROGENASE COMPLEX, MITOCHONDRIAL"/>
    <property type="match status" value="1"/>
</dbReference>
<dbReference type="Gene3D" id="4.10.320.10">
    <property type="entry name" value="E3-binding domain"/>
    <property type="match status" value="1"/>
</dbReference>
<dbReference type="PROSITE" id="PS00189">
    <property type="entry name" value="LIPOYL"/>
    <property type="match status" value="1"/>
</dbReference>
<dbReference type="InterPro" id="IPR003016">
    <property type="entry name" value="2-oxoA_DH_lipoyl-BS"/>
</dbReference>
<feature type="domain" description="Peripheral subunit-binding (PSBD)" evidence="9">
    <location>
        <begin position="122"/>
        <end position="159"/>
    </location>
</feature>
<dbReference type="RefSeq" id="WP_087435553.1">
    <property type="nucleotide sequence ID" value="NZ_JAFFHZ010000002.1"/>
</dbReference>
<comment type="caution">
    <text evidence="10">The sequence shown here is derived from an EMBL/GenBank/DDBJ whole genome shotgun (WGS) entry which is preliminary data.</text>
</comment>
<dbReference type="InterPro" id="IPR011053">
    <property type="entry name" value="Single_hybrid_motif"/>
</dbReference>
<keyword evidence="3 6" id="KW-0808">Transferase</keyword>
<evidence type="ECO:0000256" key="2">
    <source>
        <dbReference type="ARBA" id="ARBA00007317"/>
    </source>
</evidence>
<organism evidence="10 11">
    <name type="scientific">Paenibacillus apiarius</name>
    <dbReference type="NCBI Taxonomy" id="46240"/>
    <lineage>
        <taxon>Bacteria</taxon>
        <taxon>Bacillati</taxon>
        <taxon>Bacillota</taxon>
        <taxon>Bacilli</taxon>
        <taxon>Bacillales</taxon>
        <taxon>Paenibacillaceae</taxon>
        <taxon>Paenibacillus</taxon>
    </lineage>
</organism>
<feature type="region of interest" description="Disordered" evidence="7">
    <location>
        <begin position="88"/>
        <end position="121"/>
    </location>
</feature>
<dbReference type="Gene3D" id="2.40.50.100">
    <property type="match status" value="1"/>
</dbReference>
<dbReference type="InterPro" id="IPR023213">
    <property type="entry name" value="CAT-like_dom_sf"/>
</dbReference>
<evidence type="ECO:0000256" key="6">
    <source>
        <dbReference type="RuleBase" id="RU003423"/>
    </source>
</evidence>
<feature type="region of interest" description="Disordered" evidence="7">
    <location>
        <begin position="162"/>
        <end position="198"/>
    </location>
</feature>
<comment type="similarity">
    <text evidence="2 6">Belongs to the 2-oxoacid dehydrogenase family.</text>
</comment>
<dbReference type="PROSITE" id="PS50968">
    <property type="entry name" value="BIOTINYL_LIPOYL"/>
    <property type="match status" value="1"/>
</dbReference>
<feature type="compositionally biased region" description="Low complexity" evidence="7">
    <location>
        <begin position="98"/>
        <end position="117"/>
    </location>
</feature>
<evidence type="ECO:0000259" key="9">
    <source>
        <dbReference type="PROSITE" id="PS51826"/>
    </source>
</evidence>
<dbReference type="InterPro" id="IPR050743">
    <property type="entry name" value="2-oxoacid_DH_E2_comp"/>
</dbReference>
<evidence type="ECO:0000256" key="3">
    <source>
        <dbReference type="ARBA" id="ARBA00022679"/>
    </source>
</evidence>
<evidence type="ECO:0000256" key="7">
    <source>
        <dbReference type="SAM" id="MobiDB-lite"/>
    </source>
</evidence>
<dbReference type="PANTHER" id="PTHR43178">
    <property type="entry name" value="DIHYDROLIPOAMIDE ACETYLTRANSFERASE COMPONENT OF PYRUVATE DEHYDROGENASE COMPLEX"/>
    <property type="match status" value="1"/>
</dbReference>
<evidence type="ECO:0000256" key="4">
    <source>
        <dbReference type="ARBA" id="ARBA00022823"/>
    </source>
</evidence>
<dbReference type="GeneID" id="77005651"/>
<dbReference type="InterPro" id="IPR000089">
    <property type="entry name" value="Biotin_lipoyl"/>
</dbReference>
<keyword evidence="5 6" id="KW-0012">Acyltransferase</keyword>
<dbReference type="InterPro" id="IPR001078">
    <property type="entry name" value="2-oxoacid_DH_actylTfrase"/>
</dbReference>
<name>A0ABT4DU22_9BACL</name>
<dbReference type="PROSITE" id="PS51826">
    <property type="entry name" value="PSBD"/>
    <property type="match status" value="1"/>
</dbReference>
<evidence type="ECO:0000313" key="11">
    <source>
        <dbReference type="Proteomes" id="UP001207626"/>
    </source>
</evidence>
<gene>
    <name evidence="10" type="ORF">M5X09_14460</name>
</gene>
<dbReference type="Pfam" id="PF00364">
    <property type="entry name" value="Biotin_lipoyl"/>
    <property type="match status" value="1"/>
</dbReference>
<dbReference type="Pfam" id="PF02817">
    <property type="entry name" value="E3_binding"/>
    <property type="match status" value="1"/>
</dbReference>
<evidence type="ECO:0000313" key="10">
    <source>
        <dbReference type="EMBL" id="MCY9520857.1"/>
    </source>
</evidence>